<feature type="compositionally biased region" description="Polar residues" evidence="9">
    <location>
        <begin position="429"/>
        <end position="445"/>
    </location>
</feature>
<dbReference type="OMA" id="WDWCIGI"/>
<comment type="subcellular location">
    <subcellularLocation>
        <location evidence="1 8">Nucleus</location>
    </subcellularLocation>
</comment>
<dbReference type="InParanoid" id="H2UNX2"/>
<evidence type="ECO:0000313" key="14">
    <source>
        <dbReference type="Proteomes" id="UP000005226"/>
    </source>
</evidence>
<dbReference type="Pfam" id="PF18296">
    <property type="entry name" value="MID_MedPIWI"/>
    <property type="match status" value="1"/>
</dbReference>
<feature type="domain" description="Mediator complex subunit Med13 C-terminal" evidence="10">
    <location>
        <begin position="1692"/>
        <end position="2094"/>
    </location>
</feature>
<dbReference type="Proteomes" id="UP000005226">
    <property type="component" value="Chromosome 6"/>
</dbReference>
<keyword evidence="3 8" id="KW-0678">Repressor</keyword>
<keyword evidence="7 8" id="KW-0539">Nucleus</keyword>
<evidence type="ECO:0000259" key="12">
    <source>
        <dbReference type="Pfam" id="PF18296"/>
    </source>
</evidence>
<dbReference type="InterPro" id="IPR021643">
    <property type="entry name" value="Mediator_Med13_N"/>
</dbReference>
<feature type="region of interest" description="Disordered" evidence="9">
    <location>
        <begin position="429"/>
        <end position="547"/>
    </location>
</feature>
<dbReference type="GO" id="GO:0016592">
    <property type="term" value="C:mediator complex"/>
    <property type="evidence" value="ECO:0007669"/>
    <property type="project" value="InterPro"/>
</dbReference>
<evidence type="ECO:0000313" key="13">
    <source>
        <dbReference type="Ensembl" id="ENSTRUP00000038643.3"/>
    </source>
</evidence>
<evidence type="ECO:0000256" key="9">
    <source>
        <dbReference type="SAM" id="MobiDB-lite"/>
    </source>
</evidence>
<sequence length="2105" mass="230467">MTTAANWGANGASLEDCHSNIFSLAELTGIKWRCYCFRSGGEYGPVISAPAQDDPVLRSFMRCVQANLLCVWRRKVKPEAKELWIFWWGEEPNLADVIHHELEVAEEGLWECGLSYECRTLLFKAIHNLLERSLMNKGFLRIGKWFFKPQELKDKSLGSSERLSCSFSFFLHGESNVCTSVEIAQHQPAYHTTGNHICLAQTSITPVQVILSPYGLSGTLTGQSYKMSDPATRKLMEEWSYFYPIVLQQRDGSAEKEAEDKNQTYDSSCHVAVEVIVGGVRMTYPAALVLIAQGDLPVEQPPPVPAAQGLSREPNHCSVPLTPPTSPQQPSSADSGFVTSVSSVPTPDSSIGIPSISPKHSGKTLTCQVVHQAWRECYLNQPQYVSNKPTDAAAKKEVPNGLTTWDFNELGERVSCTCSRLKHQKLALTSTPSTNPQLSANQTLYPTPLPKHKTSEKAEKADKQSKRPATIPFHHRLSVTQEAPLEQDSSGGPQLGGLVALDPPQEPLAALPSCKYPKPLSNGRKVPESLLQSPVSPLPPTLSPHPQVREPEVLDVPMDMPACPEGPSGLGVSPSETAVYTALLRKKESGAGWWRGFRTPRTDKADFRAPDLPTDILEDLKTDKCTDAPLKRLYTQTQKRYKISDVRVREHVQTLGLYQQPGVEALREPGDDPYDFKEGDIEYTFSTSKRLKSQGREPTKKLKGDEITSNGALPDGKDAMSIFNSAPKSDESGPDDGAAKPNPSLTREKDLVVNISDLDNIFDEDDEELGTVYTNHQSAKIPASADDRPVGKEGRVAVSYPSTIADLQRMFPTPPSLEQPPAFSPITTYRDTPSQETPVSGGASDHLLPLTSSHLPEYKMDTEEGVASPRLEDNKLPIGSSMFAPLFCLPSQSLPPLKIPDQCYYRPSWSLLPKMEHFPLVMQQNTFNRDGYTNIPSVNTEHEYSQLSATTASVSTTVGILPSPATPRFSVPTPRTPRTPRGINAASSGQGSVKQDGTELSSPASTPSTSLPLSSVEPLARRGPSLPEAHSLYTVLLLSDSVLNVFKDRNFDSCCICACNMNVKGADVGVYIPDSTCEDQYRCMCGFSAIVNRLLSHGTGLFLEDELDIFGRTSEVGRAAERRLALCRRDPTMGNPKAKKAQDVSLASPSFMVLLQEQCSQPMSSLASLHLPLRCSCHGRKGALLQSWMSEKQWADGNDACVDCYNALEQGLLYVDNPTGGKVDSTVVRSTAFHSWPQTNVVEMSTLSSQDMVRMLLSLQPFLQDAIQKKRTGRTWENIQHVQGPLTWQQFHKMAGRGSYGSEESPEPLPIPTVLLGYDRERDFMALSPLALPFWEKLLLEPYGGQRDVAYLVLCPNSPSLLAATQAFFQELSAVYETCRLGKHRPLAKVSKDGLILVGEQVEPEKLEEVDVDQLCTGPWTGQQHTDNLNKLKLYAYACKQQLGPQLSALHLDSSLLVPPKVTPPTPSTTSAQSASSSQPQPPGADGEQVPGATSSGNAQTPIGATSNQTGETPQGAASESKGPSSTTTPASTPAEPPELTSEQSRIGIPTLGDTIDGHANPPAIVIYIVDAFLTGSGRNEVEEEGDEVEAGSIWLLGLLRCYTEMLQTLPEGIRPALVLQVVSCQHLLQPASGGSHLYLQRLRSLAFSCYSQCRRLLPQQTYIKSLTGFGPASTVSSVLSSPTHPHPLQLYSPPFILGPTRPKQPEQGEIWAELPSKYNVLFVGYCLSHDQRWLLVSCTDQQGELLETSIINIDVPNRARRPKVSARKMGLQKLWEWCIGLIQMTSLPWRIVIGRLGRLGHGELKDWSSLLGEHSLHSVGRQLREACRMCEISSAESPTIVSACLVAMEPQGSLVVMPDAVTMGSVFGRSTALNLQTSQLNTPQDASCTHILVFPTSATTQLAPSSYPTEDNNDDLPFDLPFPDELENDIGHDMMLITGNLHSSPNTSPVPSPGSPSMMGMGSHFQHTKREGERLLSRDSPPEELKQQPLALGYYVSTAPANGLPHWFWASCPQAESQCPLFLKASLHHHISIAQSDELVSEKTKRTPHPLDSKTTSDVLRFVLEQYNALSWLTCTPATQDRQSCLPVHLAVLVQMYNAILNML</sequence>
<evidence type="ECO:0000259" key="11">
    <source>
        <dbReference type="Pfam" id="PF11597"/>
    </source>
</evidence>
<protein>
    <recommendedName>
        <fullName evidence="8">Mediator of RNA polymerase II transcription subunit 13</fullName>
    </recommendedName>
</protein>
<dbReference type="PANTHER" id="PTHR48249">
    <property type="entry name" value="MEDIATOR OF RNA POLYMERASE II TRANSCRIPTION SUBUNIT 13"/>
    <property type="match status" value="1"/>
</dbReference>
<dbReference type="STRING" id="31033.ENSTRUP00000038643"/>
<feature type="region of interest" description="Disordered" evidence="9">
    <location>
        <begin position="963"/>
        <end position="1020"/>
    </location>
</feature>
<evidence type="ECO:0000256" key="2">
    <source>
        <dbReference type="ARBA" id="ARBA00009354"/>
    </source>
</evidence>
<dbReference type="HOGENOM" id="CLU_000508_0_0_1"/>
<feature type="region of interest" description="Disordered" evidence="9">
    <location>
        <begin position="1944"/>
        <end position="1965"/>
    </location>
</feature>
<feature type="compositionally biased region" description="Polar residues" evidence="9">
    <location>
        <begin position="1492"/>
        <end position="1518"/>
    </location>
</feature>
<dbReference type="OrthoDB" id="103819at2759"/>
<evidence type="ECO:0000256" key="4">
    <source>
        <dbReference type="ARBA" id="ARBA00023015"/>
    </source>
</evidence>
<feature type="compositionally biased region" description="Low complexity" evidence="9">
    <location>
        <begin position="998"/>
        <end position="1015"/>
    </location>
</feature>
<proteinExistence type="inferred from homology"/>
<comment type="subunit">
    <text evidence="8">Component of the Mediator complex.</text>
</comment>
<dbReference type="Pfam" id="PF11597">
    <property type="entry name" value="Med13_N"/>
    <property type="match status" value="1"/>
</dbReference>
<feature type="region of interest" description="Disordered" evidence="9">
    <location>
        <begin position="301"/>
        <end position="357"/>
    </location>
</feature>
<dbReference type="Ensembl" id="ENSTRUT00000038782.3">
    <property type="protein sequence ID" value="ENSTRUP00000038643.3"/>
    <property type="gene ID" value="ENSTRUG00000015129.3"/>
</dbReference>
<accession>H2UNX2</accession>
<evidence type="ECO:0000256" key="3">
    <source>
        <dbReference type="ARBA" id="ARBA00022491"/>
    </source>
</evidence>
<dbReference type="GO" id="GO:0006357">
    <property type="term" value="P:regulation of transcription by RNA polymerase II"/>
    <property type="evidence" value="ECO:0007669"/>
    <property type="project" value="InterPro"/>
</dbReference>
<keyword evidence="14" id="KW-1185">Reference proteome</keyword>
<feature type="compositionally biased region" description="Basic and acidic residues" evidence="9">
    <location>
        <begin position="453"/>
        <end position="465"/>
    </location>
</feature>
<feature type="domain" description="Mediator complex subunit Med13 N-terminal" evidence="11">
    <location>
        <begin position="13"/>
        <end position="223"/>
    </location>
</feature>
<feature type="region of interest" description="Disordered" evidence="9">
    <location>
        <begin position="687"/>
        <end position="748"/>
    </location>
</feature>
<feature type="region of interest" description="Disordered" evidence="9">
    <location>
        <begin position="1458"/>
        <end position="1554"/>
    </location>
</feature>
<gene>
    <name evidence="13" type="primary">med13l</name>
</gene>
<evidence type="ECO:0000256" key="8">
    <source>
        <dbReference type="RuleBase" id="RU364134"/>
    </source>
</evidence>
<feature type="compositionally biased region" description="Polar residues" evidence="9">
    <location>
        <begin position="985"/>
        <end position="995"/>
    </location>
</feature>
<reference evidence="13 14" key="1">
    <citation type="journal article" date="2011" name="Genome Biol. Evol.">
        <title>Integration of the genetic map and genome assembly of fugu facilitates insights into distinct features of genome evolution in teleosts and mammals.</title>
        <authorList>
            <person name="Kai W."/>
            <person name="Kikuchi K."/>
            <person name="Tohari S."/>
            <person name="Chew A.K."/>
            <person name="Tay A."/>
            <person name="Fujiwara A."/>
            <person name="Hosoya S."/>
            <person name="Suetake H."/>
            <person name="Naruse K."/>
            <person name="Brenner S."/>
            <person name="Suzuki Y."/>
            <person name="Venkatesh B."/>
        </authorList>
    </citation>
    <scope>NUCLEOTIDE SEQUENCE [LARGE SCALE GENOMIC DNA]</scope>
</reference>
<keyword evidence="6 8" id="KW-0804">Transcription</keyword>
<feature type="compositionally biased region" description="Low complexity" evidence="9">
    <location>
        <begin position="1468"/>
        <end position="1479"/>
    </location>
</feature>
<dbReference type="GO" id="GO:0003712">
    <property type="term" value="F:transcription coregulator activity"/>
    <property type="evidence" value="ECO:0007669"/>
    <property type="project" value="InterPro"/>
</dbReference>
<feature type="domain" description="MID" evidence="12">
    <location>
        <begin position="1347"/>
        <end position="1656"/>
    </location>
</feature>
<name>H2UNX2_TAKRU</name>
<evidence type="ECO:0000259" key="10">
    <source>
        <dbReference type="Pfam" id="PF06333"/>
    </source>
</evidence>
<comment type="function">
    <text evidence="8">Component of the Mediator complex, a coactivator involved in regulated transcription of nearly all RNA polymerase II-dependent genes. Mediator functions as a bridge to convey information from gene-specific regulatory proteins to the basal RNA polymerase II transcription machinery. Mediator is recruited to promoters by direct interactions with regulatory proteins and serves as a scaffold for the assembly of a functional preinitiation complex with RNA polymerase II and the general transcription factors.</text>
</comment>
<dbReference type="Pfam" id="PF06333">
    <property type="entry name" value="Med13_C"/>
    <property type="match status" value="1"/>
</dbReference>
<dbReference type="PANTHER" id="PTHR48249:SF1">
    <property type="entry name" value="MEDIATOR OF RNA POLYMERASE II TRANSCRIPTION SUBUNIT 13-LIKE"/>
    <property type="match status" value="1"/>
</dbReference>
<dbReference type="InterPro" id="IPR051139">
    <property type="entry name" value="Mediator_complx_sub13"/>
</dbReference>
<dbReference type="InterPro" id="IPR041285">
    <property type="entry name" value="MID_MedPIWI"/>
</dbReference>
<evidence type="ECO:0000256" key="7">
    <source>
        <dbReference type="ARBA" id="ARBA00023242"/>
    </source>
</evidence>
<reference evidence="13" key="3">
    <citation type="submission" date="2025-09" db="UniProtKB">
        <authorList>
            <consortium name="Ensembl"/>
        </authorList>
    </citation>
    <scope>IDENTIFICATION</scope>
</reference>
<keyword evidence="5 8" id="KW-0010">Activator</keyword>
<dbReference type="InterPro" id="IPR009401">
    <property type="entry name" value="Med13_C"/>
</dbReference>
<evidence type="ECO:0000256" key="5">
    <source>
        <dbReference type="ARBA" id="ARBA00023159"/>
    </source>
</evidence>
<organism evidence="13 14">
    <name type="scientific">Takifugu rubripes</name>
    <name type="common">Japanese pufferfish</name>
    <name type="synonym">Fugu rubripes</name>
    <dbReference type="NCBI Taxonomy" id="31033"/>
    <lineage>
        <taxon>Eukaryota</taxon>
        <taxon>Metazoa</taxon>
        <taxon>Chordata</taxon>
        <taxon>Craniata</taxon>
        <taxon>Vertebrata</taxon>
        <taxon>Euteleostomi</taxon>
        <taxon>Actinopterygii</taxon>
        <taxon>Neopterygii</taxon>
        <taxon>Teleostei</taxon>
        <taxon>Neoteleostei</taxon>
        <taxon>Acanthomorphata</taxon>
        <taxon>Eupercaria</taxon>
        <taxon>Tetraodontiformes</taxon>
        <taxon>Tetradontoidea</taxon>
        <taxon>Tetraodontidae</taxon>
        <taxon>Takifugu</taxon>
    </lineage>
</organism>
<dbReference type="eggNOG" id="KOG3600">
    <property type="taxonomic scope" value="Eukaryota"/>
</dbReference>
<reference evidence="13" key="2">
    <citation type="submission" date="2025-08" db="UniProtKB">
        <authorList>
            <consortium name="Ensembl"/>
        </authorList>
    </citation>
    <scope>IDENTIFICATION</scope>
</reference>
<keyword evidence="4 8" id="KW-0805">Transcription regulation</keyword>
<evidence type="ECO:0000256" key="1">
    <source>
        <dbReference type="ARBA" id="ARBA00004123"/>
    </source>
</evidence>
<comment type="similarity">
    <text evidence="2 8">Belongs to the Mediator complex subunit 13 family.</text>
</comment>
<feature type="compositionally biased region" description="Low complexity" evidence="9">
    <location>
        <begin position="1524"/>
        <end position="1534"/>
    </location>
</feature>
<feature type="compositionally biased region" description="Basic and acidic residues" evidence="9">
    <location>
        <begin position="694"/>
        <end position="706"/>
    </location>
</feature>
<evidence type="ECO:0000256" key="6">
    <source>
        <dbReference type="ARBA" id="ARBA00023163"/>
    </source>
</evidence>
<dbReference type="GeneTree" id="ENSGT00390000013680"/>
<feature type="compositionally biased region" description="Low complexity" evidence="9">
    <location>
        <begin position="328"/>
        <end position="357"/>
    </location>
</feature>